<dbReference type="Proteomes" id="UP000054771">
    <property type="component" value="Unassembled WGS sequence"/>
</dbReference>
<proteinExistence type="predicted"/>
<sequence>MSESTFGFMSQVFFVDGLSGQKPKRPRVLFQTTPRSHAARVAHEKRKAVKAPKHVQLEPKTEEPKRGEFQGAVIRYNAKLADIPTSIKIYWNVVVPGVKPLFTLFNTRCVTNEEWLPYMAQDVFFHAGAAAMHAAHDQLINPEFRTRPSQIIYEHRGKAMAALRTHLARGGEMNDAVLITVCFLALLERRFDEIEAHNTHKRILGVLVAARGGLDALSPYIKSVLMQYEFPWAMETGASVLPRTQRRQPLYPSVHSTELLIKHIRRLPDGFAILALQGKLSTHFLSILERFIQFESGELGLDGSPSQSGYMFDDFWDTFPPLSLRDTEEPSLDNLLFLCLLVYAGVRYSAIPPVNNISVCMRASLKAKLLQCHQIREPEVEECLYWIWTVAVTAWRQMDGTLDKPGMELLLRQRIRFRYLGSQNEHETVLKRFFWDDRCQKTCRELFEIAAKGQASSDV</sequence>
<gene>
    <name evidence="1" type="ORF">ASPCAL13619</name>
</gene>
<keyword evidence="2" id="KW-1185">Reference proteome</keyword>
<dbReference type="OMA" id="CEFEMAW"/>
<dbReference type="AlphaFoldDB" id="A0A0U5H8N7"/>
<accession>A0A0U5H8N7</accession>
<dbReference type="EMBL" id="CDMC01000019">
    <property type="protein sequence ID" value="CEL10500.1"/>
    <property type="molecule type" value="Genomic_DNA"/>
</dbReference>
<reference evidence="2" key="1">
    <citation type="journal article" date="2016" name="Genome Announc.">
        <title>Draft genome sequences of fungus Aspergillus calidoustus.</title>
        <authorList>
            <person name="Horn F."/>
            <person name="Linde J."/>
            <person name="Mattern D.J."/>
            <person name="Walther G."/>
            <person name="Guthke R."/>
            <person name="Scherlach K."/>
            <person name="Martin K."/>
            <person name="Brakhage A.A."/>
            <person name="Petzke L."/>
            <person name="Valiante V."/>
        </authorList>
    </citation>
    <scope>NUCLEOTIDE SEQUENCE [LARGE SCALE GENOMIC DNA]</scope>
    <source>
        <strain evidence="2">SF006504</strain>
    </source>
</reference>
<evidence type="ECO:0000313" key="2">
    <source>
        <dbReference type="Proteomes" id="UP000054771"/>
    </source>
</evidence>
<protein>
    <submittedName>
        <fullName evidence="1">Uncharacterized protein</fullName>
    </submittedName>
</protein>
<evidence type="ECO:0000313" key="1">
    <source>
        <dbReference type="EMBL" id="CEL10500.1"/>
    </source>
</evidence>
<name>A0A0U5H8N7_ASPCI</name>
<dbReference type="STRING" id="454130.A0A0U5H8N7"/>
<organism evidence="1 2">
    <name type="scientific">Aspergillus calidoustus</name>
    <dbReference type="NCBI Taxonomy" id="454130"/>
    <lineage>
        <taxon>Eukaryota</taxon>
        <taxon>Fungi</taxon>
        <taxon>Dikarya</taxon>
        <taxon>Ascomycota</taxon>
        <taxon>Pezizomycotina</taxon>
        <taxon>Eurotiomycetes</taxon>
        <taxon>Eurotiomycetidae</taxon>
        <taxon>Eurotiales</taxon>
        <taxon>Aspergillaceae</taxon>
        <taxon>Aspergillus</taxon>
        <taxon>Aspergillus subgen. Nidulantes</taxon>
    </lineage>
</organism>
<dbReference type="OrthoDB" id="4158087at2759"/>